<keyword evidence="1" id="KW-1133">Transmembrane helix</keyword>
<name>A0ABP9L887_9RHOB</name>
<organism evidence="2 3">
    <name type="scientific">[Roseibacterium] beibuensis</name>
    <dbReference type="NCBI Taxonomy" id="1193142"/>
    <lineage>
        <taxon>Bacteria</taxon>
        <taxon>Pseudomonadati</taxon>
        <taxon>Pseudomonadota</taxon>
        <taxon>Alphaproteobacteria</taxon>
        <taxon>Rhodobacterales</taxon>
        <taxon>Roseobacteraceae</taxon>
        <taxon>Roseicyclus</taxon>
    </lineage>
</organism>
<evidence type="ECO:0008006" key="4">
    <source>
        <dbReference type="Google" id="ProtNLM"/>
    </source>
</evidence>
<evidence type="ECO:0000313" key="2">
    <source>
        <dbReference type="EMBL" id="GAA5070970.1"/>
    </source>
</evidence>
<comment type="caution">
    <text evidence="2">The sequence shown here is derived from an EMBL/GenBank/DDBJ whole genome shotgun (WGS) entry which is preliminary data.</text>
</comment>
<protein>
    <recommendedName>
        <fullName evidence="4">Cytochrome C oxidase assembly protein</fullName>
    </recommendedName>
</protein>
<keyword evidence="3" id="KW-1185">Reference proteome</keyword>
<proteinExistence type="predicted"/>
<sequence>MPITETHELHKRRLGRNVGVALSLVGFAAIVFGLTIAKIQEGASMEAFDHQPRVSVTPVTEGGDQ</sequence>
<dbReference type="Proteomes" id="UP001499910">
    <property type="component" value="Unassembled WGS sequence"/>
</dbReference>
<dbReference type="EMBL" id="BAABHW010000002">
    <property type="protein sequence ID" value="GAA5070970.1"/>
    <property type="molecule type" value="Genomic_DNA"/>
</dbReference>
<gene>
    <name evidence="2" type="ORF">GCM10023209_14160</name>
</gene>
<dbReference type="RefSeq" id="WP_222191380.1">
    <property type="nucleotide sequence ID" value="NZ_BAABHW010000002.1"/>
</dbReference>
<keyword evidence="1" id="KW-0812">Transmembrane</keyword>
<reference evidence="3" key="1">
    <citation type="journal article" date="2019" name="Int. J. Syst. Evol. Microbiol.">
        <title>The Global Catalogue of Microorganisms (GCM) 10K type strain sequencing project: providing services to taxonomists for standard genome sequencing and annotation.</title>
        <authorList>
            <consortium name="The Broad Institute Genomics Platform"/>
            <consortium name="The Broad Institute Genome Sequencing Center for Infectious Disease"/>
            <person name="Wu L."/>
            <person name="Ma J."/>
        </authorList>
    </citation>
    <scope>NUCLEOTIDE SEQUENCE [LARGE SCALE GENOMIC DNA]</scope>
    <source>
        <strain evidence="3">JCM 18015</strain>
    </source>
</reference>
<feature type="transmembrane region" description="Helical" evidence="1">
    <location>
        <begin position="20"/>
        <end position="37"/>
    </location>
</feature>
<keyword evidence="1" id="KW-0472">Membrane</keyword>
<accession>A0ABP9L887</accession>
<evidence type="ECO:0000313" key="3">
    <source>
        <dbReference type="Proteomes" id="UP001499910"/>
    </source>
</evidence>
<evidence type="ECO:0000256" key="1">
    <source>
        <dbReference type="SAM" id="Phobius"/>
    </source>
</evidence>